<organism evidence="1 2">
    <name type="scientific">Halobacillus aidingensis</name>
    <dbReference type="NCBI Taxonomy" id="240303"/>
    <lineage>
        <taxon>Bacteria</taxon>
        <taxon>Bacillati</taxon>
        <taxon>Bacillota</taxon>
        <taxon>Bacilli</taxon>
        <taxon>Bacillales</taxon>
        <taxon>Bacillaceae</taxon>
        <taxon>Halobacillus</taxon>
    </lineage>
</organism>
<name>A0A1H0VSS3_HALAD</name>
<evidence type="ECO:0000313" key="1">
    <source>
        <dbReference type="EMBL" id="SDP81268.1"/>
    </source>
</evidence>
<evidence type="ECO:0000313" key="2">
    <source>
        <dbReference type="Proteomes" id="UP000198860"/>
    </source>
</evidence>
<dbReference type="STRING" id="240303.SAMN05421677_1424"/>
<keyword evidence="2" id="KW-1185">Reference proteome</keyword>
<reference evidence="2" key="1">
    <citation type="submission" date="2016-10" db="EMBL/GenBank/DDBJ databases">
        <authorList>
            <person name="Varghese N."/>
            <person name="Submissions S."/>
        </authorList>
    </citation>
    <scope>NUCLEOTIDE SEQUENCE [LARGE SCALE GENOMIC DNA]</scope>
    <source>
        <strain evidence="2">CGMCC 1.3703</strain>
    </source>
</reference>
<accession>A0A1H0VSS3</accession>
<dbReference type="Proteomes" id="UP000198860">
    <property type="component" value="Unassembled WGS sequence"/>
</dbReference>
<dbReference type="AlphaFoldDB" id="A0A1H0VSS3"/>
<dbReference type="EMBL" id="FNIZ01000042">
    <property type="protein sequence ID" value="SDP81268.1"/>
    <property type="molecule type" value="Genomic_DNA"/>
</dbReference>
<sequence>MLHFNQIWLQRVLRAGKRGAKNFVVKPFDETQVLNAIDLVLN</sequence>
<proteinExistence type="predicted"/>
<gene>
    <name evidence="1" type="ORF">SAMN05421677_1424</name>
</gene>
<evidence type="ECO:0008006" key="3">
    <source>
        <dbReference type="Google" id="ProtNLM"/>
    </source>
</evidence>
<protein>
    <recommendedName>
        <fullName evidence="3">Two-component system, chemotaxis family, response regulator CheY</fullName>
    </recommendedName>
</protein>